<dbReference type="AlphaFoldDB" id="A0A9Q4GHT7"/>
<evidence type="ECO:0000259" key="1">
    <source>
        <dbReference type="Pfam" id="PF01850"/>
    </source>
</evidence>
<reference evidence="2" key="1">
    <citation type="submission" date="2022-09" db="EMBL/GenBank/DDBJ databases">
        <title>Haloadaptaus new haloarchaeum isolated from saline soil.</title>
        <authorList>
            <person name="Duran-Viseras A."/>
            <person name="Sanchez-Porro C."/>
            <person name="Ventosa A."/>
        </authorList>
    </citation>
    <scope>NUCLEOTIDE SEQUENCE</scope>
    <source>
        <strain evidence="2">F3-133</strain>
    </source>
</reference>
<dbReference type="InterPro" id="IPR002716">
    <property type="entry name" value="PIN_dom"/>
</dbReference>
<keyword evidence="3" id="KW-1185">Reference proteome</keyword>
<dbReference type="InterPro" id="IPR029060">
    <property type="entry name" value="PIN-like_dom_sf"/>
</dbReference>
<proteinExistence type="predicted"/>
<dbReference type="SUPFAM" id="SSF88723">
    <property type="entry name" value="PIN domain-like"/>
    <property type="match status" value="1"/>
</dbReference>
<comment type="caution">
    <text evidence="2">The sequence shown here is derived from an EMBL/GenBank/DDBJ whole genome shotgun (WGS) entry which is preliminary data.</text>
</comment>
<sequence>MRVLDATFLVDYGNELDETAEYLLKHSAEEFVIPSPVLTEYLLGMVHGTQPTDIPSARAELSWAHIAEIDEDTATTASEIADEIGEEEPDLTGIDSLVAAVGRELGAPVVSNDTDLTHDETKKVVEVEEYR</sequence>
<organism evidence="2 3">
    <name type="scientific">Halorutilus salinus</name>
    <dbReference type="NCBI Taxonomy" id="2487751"/>
    <lineage>
        <taxon>Archaea</taxon>
        <taxon>Methanobacteriati</taxon>
        <taxon>Methanobacteriota</taxon>
        <taxon>Stenosarchaea group</taxon>
        <taxon>Halobacteria</taxon>
        <taxon>Halorutilales</taxon>
        <taxon>Halorutilaceae</taxon>
        <taxon>Halorutilus</taxon>
    </lineage>
</organism>
<name>A0A9Q4GHT7_9EURY</name>
<gene>
    <name evidence="2" type="ORF">EGH25_02050</name>
</gene>
<dbReference type="Proteomes" id="UP001149411">
    <property type="component" value="Unassembled WGS sequence"/>
</dbReference>
<evidence type="ECO:0000313" key="2">
    <source>
        <dbReference type="EMBL" id="MCX2818138.1"/>
    </source>
</evidence>
<feature type="domain" description="PIN" evidence="1">
    <location>
        <begin position="3"/>
        <end position="117"/>
    </location>
</feature>
<dbReference type="Gene3D" id="3.40.50.1010">
    <property type="entry name" value="5'-nuclease"/>
    <property type="match status" value="1"/>
</dbReference>
<dbReference type="Pfam" id="PF01850">
    <property type="entry name" value="PIN"/>
    <property type="match status" value="1"/>
</dbReference>
<protein>
    <submittedName>
        <fullName evidence="2">PIN domain-containing protein</fullName>
    </submittedName>
</protein>
<dbReference type="RefSeq" id="WP_266085819.1">
    <property type="nucleotide sequence ID" value="NZ_RKLV01000002.1"/>
</dbReference>
<evidence type="ECO:0000313" key="3">
    <source>
        <dbReference type="Proteomes" id="UP001149411"/>
    </source>
</evidence>
<accession>A0A9Q4GHT7</accession>
<dbReference type="EMBL" id="RKLV01000002">
    <property type="protein sequence ID" value="MCX2818138.1"/>
    <property type="molecule type" value="Genomic_DNA"/>
</dbReference>